<name>A0A0E9NGL7_SAICN</name>
<dbReference type="SUPFAM" id="SSF50993">
    <property type="entry name" value="Peptidase/esterase 'gauge' domain"/>
    <property type="match status" value="1"/>
</dbReference>
<keyword evidence="12" id="KW-0175">Coiled coil</keyword>
<feature type="repeat" description="WD" evidence="10">
    <location>
        <begin position="57"/>
        <end position="82"/>
    </location>
</feature>
<evidence type="ECO:0000313" key="16">
    <source>
        <dbReference type="EMBL" id="GAO48979.1"/>
    </source>
</evidence>
<protein>
    <recommendedName>
        <fullName evidence="11">Protein HIR</fullName>
    </recommendedName>
</protein>
<feature type="repeat" description="WD" evidence="10">
    <location>
        <begin position="102"/>
        <end position="134"/>
    </location>
</feature>
<keyword evidence="4 10" id="KW-0853">WD repeat</keyword>
<dbReference type="FunFam" id="2.130.10.10:FF:001073">
    <property type="entry name" value="Protein HIR"/>
    <property type="match status" value="1"/>
</dbReference>
<evidence type="ECO:0000256" key="1">
    <source>
        <dbReference type="ARBA" id="ARBA00004123"/>
    </source>
</evidence>
<keyword evidence="3 11" id="KW-0678">Repressor</keyword>
<dbReference type="GO" id="GO:0000417">
    <property type="term" value="C:HIR complex"/>
    <property type="evidence" value="ECO:0007669"/>
    <property type="project" value="TreeGrafter"/>
</dbReference>
<keyword evidence="8 11" id="KW-0804">Transcription</keyword>
<dbReference type="SMART" id="SM00320">
    <property type="entry name" value="WD40"/>
    <property type="match status" value="6"/>
</dbReference>
<dbReference type="CDD" id="cd00200">
    <property type="entry name" value="WD40"/>
    <property type="match status" value="1"/>
</dbReference>
<evidence type="ECO:0000256" key="3">
    <source>
        <dbReference type="ARBA" id="ARBA00022491"/>
    </source>
</evidence>
<dbReference type="PANTHER" id="PTHR13831">
    <property type="entry name" value="MEMBER OF THE HIR1 FAMILY OF WD-REPEAT PROTEINS"/>
    <property type="match status" value="1"/>
</dbReference>
<comment type="caution">
    <text evidence="16">The sequence shown here is derived from an EMBL/GenBank/DDBJ whole genome shotgun (WGS) entry which is preliminary data.</text>
</comment>
<proteinExistence type="inferred from homology"/>
<evidence type="ECO:0000259" key="15">
    <source>
        <dbReference type="Pfam" id="PF24105"/>
    </source>
</evidence>
<evidence type="ECO:0000256" key="6">
    <source>
        <dbReference type="ARBA" id="ARBA00022853"/>
    </source>
</evidence>
<dbReference type="AlphaFoldDB" id="A0A0E9NGL7"/>
<dbReference type="InterPro" id="IPR015943">
    <property type="entry name" value="WD40/YVTN_repeat-like_dom_sf"/>
</dbReference>
<dbReference type="EMBL" id="BACD03000019">
    <property type="protein sequence ID" value="GAO48979.1"/>
    <property type="molecule type" value="Genomic_DNA"/>
</dbReference>
<dbReference type="GO" id="GO:0000785">
    <property type="term" value="C:chromatin"/>
    <property type="evidence" value="ECO:0007669"/>
    <property type="project" value="TreeGrafter"/>
</dbReference>
<dbReference type="PANTHER" id="PTHR13831:SF0">
    <property type="entry name" value="PROTEIN HIRA"/>
    <property type="match status" value="1"/>
</dbReference>
<comment type="subcellular location">
    <subcellularLocation>
        <location evidence="1 11">Nucleus</location>
    </subcellularLocation>
</comment>
<dbReference type="Gene3D" id="2.130.10.10">
    <property type="entry name" value="YVTN repeat-like/Quinoprotein amine dehydrogenase"/>
    <property type="match status" value="2"/>
</dbReference>
<dbReference type="SUPFAM" id="SSF50978">
    <property type="entry name" value="WD40 repeat-like"/>
    <property type="match status" value="1"/>
</dbReference>
<evidence type="ECO:0000256" key="10">
    <source>
        <dbReference type="PROSITE-ProRule" id="PRU00221"/>
    </source>
</evidence>
<reference evidence="16 17" key="2">
    <citation type="journal article" date="2014" name="J. Gen. Appl. Microbiol.">
        <title>The early diverging ascomycetous budding yeast Saitoella complicata has three histone deacetylases belonging to the Clr6, Hos2, and Rpd3 lineages.</title>
        <authorList>
            <person name="Nishida H."/>
            <person name="Matsumoto T."/>
            <person name="Kondo S."/>
            <person name="Hamamoto M."/>
            <person name="Yoshikawa H."/>
        </authorList>
    </citation>
    <scope>NUCLEOTIDE SEQUENCE [LARGE SCALE GENOMIC DNA]</scope>
    <source>
        <strain evidence="16 17">NRRL Y-17804</strain>
    </source>
</reference>
<gene>
    <name evidence="16" type="ORF">G7K_3140-t1</name>
</gene>
<sequence>MHPASTRTHRVPAPAARIKYSSILRPPQRPLIPRASMKYWKKGWLGHYDDKKVGQMVFSIHVTPDGDRLATAGVDGKIRIWSTASILSPEDDPNTPKQLCSMSTHNGAVTCVRFSPDGRYLASGSDDKIVMIWERDISGVGLGKVFGSNETNVENWRCTKRLVGHENDIQDLAWSHDGSLLVTVGLDSLIMIWSPPTFTRLRTLKSHQSHIKGITFDPASRYFATSSDDRSVRIIRTSDFGTEAVLSEPFKNSSIGTYFRRVGWSPEGGFLGVGNAMNGPVTCARVVQRGTWNSDLSLIGHEGPVEVMSFSPIVYKKEAHKEATDTNTYCITASAGQDKRLALWSTERSRPIFISDEVSEKSISDIAWSPDGLTLFGASYDGSIVMLRFEPGELGVACSKEEVIGMLGKYGHGMRGVVYPESTEQLEREERTDARELQTKGKGGGDVMISDLPQAQAQAQAPTAFSAPVIPAAVAVPVQQTPSKPLQQKITVTKDGRKRVAPQLLTTISGGGHTAASALPQPVAVAQSSSGGGGGQRVIDLSEPSAQLPPGGVKALLVGNKRKLDAANGAAVGGAAEGEEWIRPAIVNPATTVSQIRLSVPKVISVLSHEGGDPDATTTLEARNGRGEGEPTRLNAVKRGILQWTDYTPRSILLLTSTPEFYAAACEDGSLLTWSRNGTRLLPPIVLESQPVFLEGMGGWLMCVTSVGMVHVWNLTTFKAAHPPISLASVLDAAVIGGTEVRRAPALTRASVTDKGAAVITLTDGDAFTYSASLQSWLRVSESWWMVGSQYWDASGMLRSRLDEEKVGIVAMMERRTDEAVMRLGRGRVLNRIVKAPVLMRKGFEGFEMSVSVSHLENRLGAACVLGSKEEYRTTLITYVQRLASEGLKEKLEELFKGLLGPTAYAEKGDWEPIVAGNEKRKLLREAIEAIGKHRELQRLMREYEEALGELEVDGATTAHAMEM</sequence>
<keyword evidence="9 11" id="KW-0539">Nucleus</keyword>
<dbReference type="InterPro" id="IPR019015">
    <property type="entry name" value="HIRA_B_motif"/>
</dbReference>
<feature type="repeat" description="WD" evidence="10">
    <location>
        <begin position="162"/>
        <end position="203"/>
    </location>
</feature>
<reference evidence="16 17" key="3">
    <citation type="journal article" date="2015" name="Genome Announc.">
        <title>Draft Genome Sequence of the Archiascomycetous Yeast Saitoella complicata.</title>
        <authorList>
            <person name="Yamauchi K."/>
            <person name="Kondo S."/>
            <person name="Hamamoto M."/>
            <person name="Takahashi Y."/>
            <person name="Ogura Y."/>
            <person name="Hayashi T."/>
            <person name="Nishida H."/>
        </authorList>
    </citation>
    <scope>NUCLEOTIDE SEQUENCE [LARGE SCALE GENOMIC DNA]</scope>
    <source>
        <strain evidence="16 17">NRRL Y-17804</strain>
    </source>
</reference>
<keyword evidence="5 11" id="KW-0677">Repeat</keyword>
<keyword evidence="6 11" id="KW-0156">Chromatin regulator</keyword>
<dbReference type="Pfam" id="PF24105">
    <property type="entry name" value="Beta-prop_CAF1B_HIR1"/>
    <property type="match status" value="1"/>
</dbReference>
<dbReference type="OrthoDB" id="1741719at2759"/>
<dbReference type="PROSITE" id="PS50294">
    <property type="entry name" value="WD_REPEATS_REGION"/>
    <property type="match status" value="3"/>
</dbReference>
<evidence type="ECO:0000256" key="9">
    <source>
        <dbReference type="ARBA" id="ARBA00023242"/>
    </source>
</evidence>
<feature type="domain" description="CAF1B/HIR1 beta-propeller" evidence="15">
    <location>
        <begin position="67"/>
        <end position="394"/>
    </location>
</feature>
<dbReference type="GO" id="GO:0031491">
    <property type="term" value="F:nucleosome binding"/>
    <property type="evidence" value="ECO:0007669"/>
    <property type="project" value="TreeGrafter"/>
</dbReference>
<dbReference type="GO" id="GO:0006351">
    <property type="term" value="P:DNA-templated transcription"/>
    <property type="evidence" value="ECO:0007669"/>
    <property type="project" value="InterPro"/>
</dbReference>
<dbReference type="InterPro" id="IPR036322">
    <property type="entry name" value="WD40_repeat_dom_sf"/>
</dbReference>
<dbReference type="Pfam" id="PF07569">
    <property type="entry name" value="Hira"/>
    <property type="match status" value="1"/>
</dbReference>
<dbReference type="GO" id="GO:0005634">
    <property type="term" value="C:nucleus"/>
    <property type="evidence" value="ECO:0007669"/>
    <property type="project" value="UniProtKB-SubCell"/>
</dbReference>
<dbReference type="InterPro" id="IPR001680">
    <property type="entry name" value="WD40_rpt"/>
</dbReference>
<dbReference type="STRING" id="698492.A0A0E9NGL7"/>
<feature type="coiled-coil region" evidence="12">
    <location>
        <begin position="927"/>
        <end position="954"/>
    </location>
</feature>
<accession>A0A0E9NGL7</accession>
<dbReference type="Pfam" id="PF09453">
    <property type="entry name" value="HIRA_B"/>
    <property type="match status" value="1"/>
</dbReference>
<evidence type="ECO:0000256" key="5">
    <source>
        <dbReference type="ARBA" id="ARBA00022737"/>
    </source>
</evidence>
<dbReference type="GO" id="GO:0006355">
    <property type="term" value="P:regulation of DNA-templated transcription"/>
    <property type="evidence" value="ECO:0007669"/>
    <property type="project" value="InterPro"/>
</dbReference>
<keyword evidence="7 11" id="KW-0805">Transcription regulation</keyword>
<evidence type="ECO:0000313" key="17">
    <source>
        <dbReference type="Proteomes" id="UP000033140"/>
    </source>
</evidence>
<evidence type="ECO:0000256" key="8">
    <source>
        <dbReference type="ARBA" id="ARBA00023163"/>
    </source>
</evidence>
<dbReference type="OMA" id="RGSWDGD"/>
<dbReference type="GO" id="GO:0006338">
    <property type="term" value="P:chromatin remodeling"/>
    <property type="evidence" value="ECO:0007669"/>
    <property type="project" value="InterPro"/>
</dbReference>
<evidence type="ECO:0000256" key="7">
    <source>
        <dbReference type="ARBA" id="ARBA00023015"/>
    </source>
</evidence>
<dbReference type="Proteomes" id="UP000033140">
    <property type="component" value="Unassembled WGS sequence"/>
</dbReference>
<feature type="region of interest" description="Disordered" evidence="13">
    <location>
        <begin position="609"/>
        <end position="629"/>
    </location>
</feature>
<evidence type="ECO:0000256" key="12">
    <source>
        <dbReference type="SAM" id="Coils"/>
    </source>
</evidence>
<organism evidence="16 17">
    <name type="scientific">Saitoella complicata (strain BCRC 22490 / CBS 7301 / JCM 7358 / NBRC 10748 / NRRL Y-17804)</name>
    <dbReference type="NCBI Taxonomy" id="698492"/>
    <lineage>
        <taxon>Eukaryota</taxon>
        <taxon>Fungi</taxon>
        <taxon>Dikarya</taxon>
        <taxon>Ascomycota</taxon>
        <taxon>Taphrinomycotina</taxon>
        <taxon>Taphrinomycotina incertae sedis</taxon>
        <taxon>Saitoella</taxon>
    </lineage>
</organism>
<evidence type="ECO:0000256" key="13">
    <source>
        <dbReference type="SAM" id="MobiDB-lite"/>
    </source>
</evidence>
<dbReference type="InterPro" id="IPR031120">
    <property type="entry name" value="HIR1-like"/>
</dbReference>
<evidence type="ECO:0000256" key="2">
    <source>
        <dbReference type="ARBA" id="ARBA00007306"/>
    </source>
</evidence>
<dbReference type="RefSeq" id="XP_019024172.1">
    <property type="nucleotide sequence ID" value="XM_019170682.1"/>
</dbReference>
<dbReference type="PROSITE" id="PS50082">
    <property type="entry name" value="WD_REPEATS_2"/>
    <property type="match status" value="4"/>
</dbReference>
<evidence type="ECO:0000256" key="11">
    <source>
        <dbReference type="RuleBase" id="RU364014"/>
    </source>
</evidence>
<feature type="domain" description="Protein HIRA-like C-terminal" evidence="14">
    <location>
        <begin position="678"/>
        <end position="899"/>
    </location>
</feature>
<feature type="repeat" description="WD" evidence="10">
    <location>
        <begin position="204"/>
        <end position="234"/>
    </location>
</feature>
<evidence type="ECO:0000259" key="14">
    <source>
        <dbReference type="Pfam" id="PF07569"/>
    </source>
</evidence>
<comment type="similarity">
    <text evidence="2 11">Belongs to the WD repeat HIR1 family.</text>
</comment>
<reference evidence="16 17" key="1">
    <citation type="journal article" date="2011" name="J. Gen. Appl. Microbiol.">
        <title>Draft genome sequencing of the enigmatic yeast Saitoella complicata.</title>
        <authorList>
            <person name="Nishida H."/>
            <person name="Hamamoto M."/>
            <person name="Sugiyama J."/>
        </authorList>
    </citation>
    <scope>NUCLEOTIDE SEQUENCE [LARGE SCALE GENOMIC DNA]</scope>
    <source>
        <strain evidence="16 17">NRRL Y-17804</strain>
    </source>
</reference>
<keyword evidence="17" id="KW-1185">Reference proteome</keyword>
<comment type="function">
    <text evidence="11">Required for replication-independent chromatin assembly and for the periodic repression of histone gene transcription during the cell cycle.</text>
</comment>
<evidence type="ECO:0000256" key="4">
    <source>
        <dbReference type="ARBA" id="ARBA00022574"/>
    </source>
</evidence>
<dbReference type="InterPro" id="IPR055410">
    <property type="entry name" value="Beta-prop_CAF1B_HIR1"/>
</dbReference>
<dbReference type="InterPro" id="IPR011494">
    <property type="entry name" value="HIRA-like_C"/>
</dbReference>